<protein>
    <recommendedName>
        <fullName evidence="4">Addiction module toxin RelE</fullName>
    </recommendedName>
</protein>
<dbReference type="EMBL" id="MHKO01000019">
    <property type="protein sequence ID" value="OGY92556.1"/>
    <property type="molecule type" value="Genomic_DNA"/>
</dbReference>
<sequence length="87" mass="10663">MGAWEIEFSPKAEYELSKLDPATRRRIIDKLDWFLDNFEFVNHESLKGEYGEFCKFRVGKMRIFYRIDYVINKIKIEYLDPRDKAYR</sequence>
<gene>
    <name evidence="2" type="ORF">A3H70_00660</name>
</gene>
<name>A0A1G2BUF5_9BACT</name>
<dbReference type="Gene3D" id="3.30.2310.20">
    <property type="entry name" value="RelE-like"/>
    <property type="match status" value="1"/>
</dbReference>
<dbReference type="STRING" id="1798553.A3H70_00660"/>
<organism evidence="2 3">
    <name type="scientific">Candidatus Komeilibacteria bacterium RIFCSPLOWO2_02_FULL_48_11</name>
    <dbReference type="NCBI Taxonomy" id="1798553"/>
    <lineage>
        <taxon>Bacteria</taxon>
        <taxon>Candidatus Komeiliibacteriota</taxon>
    </lineage>
</organism>
<dbReference type="InterPro" id="IPR035093">
    <property type="entry name" value="RelE/ParE_toxin_dom_sf"/>
</dbReference>
<evidence type="ECO:0000313" key="3">
    <source>
        <dbReference type="Proteomes" id="UP000178109"/>
    </source>
</evidence>
<accession>A0A1G2BUF5</accession>
<dbReference type="Proteomes" id="UP000178109">
    <property type="component" value="Unassembled WGS sequence"/>
</dbReference>
<dbReference type="InterPro" id="IPR007712">
    <property type="entry name" value="RelE/ParE_toxin"/>
</dbReference>
<proteinExistence type="predicted"/>
<dbReference type="Pfam" id="PF05016">
    <property type="entry name" value="ParE_toxin"/>
    <property type="match status" value="1"/>
</dbReference>
<evidence type="ECO:0000313" key="2">
    <source>
        <dbReference type="EMBL" id="OGY92556.1"/>
    </source>
</evidence>
<comment type="caution">
    <text evidence="2">The sequence shown here is derived from an EMBL/GenBank/DDBJ whole genome shotgun (WGS) entry which is preliminary data.</text>
</comment>
<evidence type="ECO:0008006" key="4">
    <source>
        <dbReference type="Google" id="ProtNLM"/>
    </source>
</evidence>
<dbReference type="AlphaFoldDB" id="A0A1G2BUF5"/>
<evidence type="ECO:0000256" key="1">
    <source>
        <dbReference type="ARBA" id="ARBA00022649"/>
    </source>
</evidence>
<dbReference type="SUPFAM" id="SSF143011">
    <property type="entry name" value="RelE-like"/>
    <property type="match status" value="1"/>
</dbReference>
<reference evidence="2 3" key="1">
    <citation type="journal article" date="2016" name="Nat. Commun.">
        <title>Thousands of microbial genomes shed light on interconnected biogeochemical processes in an aquifer system.</title>
        <authorList>
            <person name="Anantharaman K."/>
            <person name="Brown C.T."/>
            <person name="Hug L.A."/>
            <person name="Sharon I."/>
            <person name="Castelle C.J."/>
            <person name="Probst A.J."/>
            <person name="Thomas B.C."/>
            <person name="Singh A."/>
            <person name="Wilkins M.J."/>
            <person name="Karaoz U."/>
            <person name="Brodie E.L."/>
            <person name="Williams K.H."/>
            <person name="Hubbard S.S."/>
            <person name="Banfield J.F."/>
        </authorList>
    </citation>
    <scope>NUCLEOTIDE SEQUENCE [LARGE SCALE GENOMIC DNA]</scope>
</reference>
<keyword evidence="1" id="KW-1277">Toxin-antitoxin system</keyword>